<name>A0A6J7C1I4_9ZZZZ</name>
<accession>A0A6J7C1I4</accession>
<organism evidence="1">
    <name type="scientific">freshwater metagenome</name>
    <dbReference type="NCBI Taxonomy" id="449393"/>
    <lineage>
        <taxon>unclassified sequences</taxon>
        <taxon>metagenomes</taxon>
        <taxon>ecological metagenomes</taxon>
    </lineage>
</organism>
<proteinExistence type="predicted"/>
<dbReference type="AlphaFoldDB" id="A0A6J7C1I4"/>
<gene>
    <name evidence="1" type="ORF">UFOPK3268_01190</name>
</gene>
<reference evidence="1" key="1">
    <citation type="submission" date="2020-05" db="EMBL/GenBank/DDBJ databases">
        <authorList>
            <person name="Chiriac C."/>
            <person name="Salcher M."/>
            <person name="Ghai R."/>
            <person name="Kavagutti S V."/>
        </authorList>
    </citation>
    <scope>NUCLEOTIDE SEQUENCE</scope>
</reference>
<evidence type="ECO:0000313" key="1">
    <source>
        <dbReference type="EMBL" id="CAB4851255.1"/>
    </source>
</evidence>
<sequence length="258" mass="27119">MIAPATRRHRPTSSMLASLIPRAISSPSSGSGSTFAISRRSEAVVRSAACVARSSCTTFGCVNGRTSTLNCARPARNWGSRSAQAQPTQQLFTAPCSPGSSPTSVPTTPFVATISALAGHAGRSTPAPRCHVSLRSSRWQVNSWRHPACSVAWLPGSIQSRSSRWRAICCSAAIPSLDGRPSAYPWSPTSGSRSTECRWWWPDGCSTAGSILWSRASCSSVMHSSRGSGSATITSCGITRHSSLRSQSSRTGSVAATC</sequence>
<dbReference type="EMBL" id="CAFBIZ010000158">
    <property type="protein sequence ID" value="CAB4851255.1"/>
    <property type="molecule type" value="Genomic_DNA"/>
</dbReference>
<protein>
    <submittedName>
        <fullName evidence="1">Unannotated protein</fullName>
    </submittedName>
</protein>